<accession>A0AAV9F1L4</accession>
<evidence type="ECO:0000313" key="4">
    <source>
        <dbReference type="EMBL" id="KAK1319049.1"/>
    </source>
</evidence>
<dbReference type="PANTHER" id="PTHR24123">
    <property type="entry name" value="ANKYRIN REPEAT-CONTAINING"/>
    <property type="match status" value="1"/>
</dbReference>
<reference evidence="4" key="1">
    <citation type="journal article" date="2023" name="Nat. Commun.">
        <title>Diploid and tetraploid genomes of Acorus and the evolution of monocots.</title>
        <authorList>
            <person name="Ma L."/>
            <person name="Liu K.W."/>
            <person name="Li Z."/>
            <person name="Hsiao Y.Y."/>
            <person name="Qi Y."/>
            <person name="Fu T."/>
            <person name="Tang G.D."/>
            <person name="Zhang D."/>
            <person name="Sun W.H."/>
            <person name="Liu D.K."/>
            <person name="Li Y."/>
            <person name="Chen G.Z."/>
            <person name="Liu X.D."/>
            <person name="Liao X.Y."/>
            <person name="Jiang Y.T."/>
            <person name="Yu X."/>
            <person name="Hao Y."/>
            <person name="Huang J."/>
            <person name="Zhao X.W."/>
            <person name="Ke S."/>
            <person name="Chen Y.Y."/>
            <person name="Wu W.L."/>
            <person name="Hsu J.L."/>
            <person name="Lin Y.F."/>
            <person name="Huang M.D."/>
            <person name="Li C.Y."/>
            <person name="Huang L."/>
            <person name="Wang Z.W."/>
            <person name="Zhao X."/>
            <person name="Zhong W.Y."/>
            <person name="Peng D.H."/>
            <person name="Ahmad S."/>
            <person name="Lan S."/>
            <person name="Zhang J.S."/>
            <person name="Tsai W.C."/>
            <person name="Van de Peer Y."/>
            <person name="Liu Z.J."/>
        </authorList>
    </citation>
    <scope>NUCLEOTIDE SEQUENCE</scope>
    <source>
        <strain evidence="4">CP</strain>
    </source>
</reference>
<feature type="repeat" description="ANK" evidence="3">
    <location>
        <begin position="410"/>
        <end position="442"/>
    </location>
</feature>
<dbReference type="InterPro" id="IPR051165">
    <property type="entry name" value="Multifunctional_ANK_Repeat"/>
</dbReference>
<dbReference type="Pfam" id="PF00023">
    <property type="entry name" value="Ank"/>
    <property type="match status" value="1"/>
</dbReference>
<dbReference type="Gene3D" id="1.25.40.20">
    <property type="entry name" value="Ankyrin repeat-containing domain"/>
    <property type="match status" value="3"/>
</dbReference>
<feature type="repeat" description="ANK" evidence="3">
    <location>
        <begin position="279"/>
        <end position="311"/>
    </location>
</feature>
<feature type="repeat" description="ANK" evidence="3">
    <location>
        <begin position="241"/>
        <end position="267"/>
    </location>
</feature>
<comment type="caution">
    <text evidence="4">The sequence shown here is derived from an EMBL/GenBank/DDBJ whole genome shotgun (WGS) entry which is preliminary data.</text>
</comment>
<dbReference type="Pfam" id="PF12796">
    <property type="entry name" value="Ank_2"/>
    <property type="match status" value="3"/>
</dbReference>
<dbReference type="InterPro" id="IPR036770">
    <property type="entry name" value="Ankyrin_rpt-contain_sf"/>
</dbReference>
<feature type="repeat" description="ANK" evidence="3">
    <location>
        <begin position="63"/>
        <end position="95"/>
    </location>
</feature>
<sequence length="644" mass="68700">MTVFGGNVGGGGGRQVFPVDYGAEVSQRLVDAAHDGDLAGAEACIADPFSPAESRTVSEEFRTDVSALFLAAHIGNLALLRKLINAGADVNQKLFRGHAAAAAAREGHKDVLEVLIRAGASQEACEEALLEAARHGRAGIAEVLMGSDMARPHTAVRALVTAACHGHVEVVDTLMKTGVRRDIKVSLGAWSWDTTTGEEFRVGAGLAEPYDAAWCAVEYFDSTGRILRSLLLDHPINAPHLGRTLLHHAVLCDNPRAVSILLELGADPELLIMTDKGSIGFGAMHMAALLGQTEILQRLIKAGCDINARTSAGETSLMLCARYARGECLRILASAGADFGLTSPNGSSVEWWSIGFANTILEAIRSGTVVQSSDATVFSPIAFVIKSGDAEALHSSIAWPGVNLDEQDKHGFSPLMIAATEGDVEAFRTLVFAGADVTLTNDAGETAISIAQRNKNRDAFDKAMLEHALCNNNNPHALHCAARQGDTDSVQELLRRLGCGDVNAIDGEGYTALMLAARGGHAETCEVLMTMGAGWDYKTVRGETALTLAKGGAAEGVVMDGVGRGLVRRGGWVRKYTREGKGKAHWKWVEMEEGVGKLRWGKGRRRNVVCEEVWVGGVRGLGRIGRGEGVGRRGWWRRRGCLGW</sequence>
<evidence type="ECO:0000256" key="3">
    <source>
        <dbReference type="PROSITE-ProRule" id="PRU00023"/>
    </source>
</evidence>
<dbReference type="PROSITE" id="PS50297">
    <property type="entry name" value="ANK_REP_REGION"/>
    <property type="match status" value="5"/>
</dbReference>
<dbReference type="Proteomes" id="UP001180020">
    <property type="component" value="Unassembled WGS sequence"/>
</dbReference>
<evidence type="ECO:0008006" key="6">
    <source>
        <dbReference type="Google" id="ProtNLM"/>
    </source>
</evidence>
<evidence type="ECO:0000256" key="1">
    <source>
        <dbReference type="ARBA" id="ARBA00022737"/>
    </source>
</evidence>
<feature type="repeat" description="ANK" evidence="3">
    <location>
        <begin position="508"/>
        <end position="540"/>
    </location>
</feature>
<evidence type="ECO:0000256" key="2">
    <source>
        <dbReference type="ARBA" id="ARBA00023043"/>
    </source>
</evidence>
<dbReference type="SMART" id="SM00248">
    <property type="entry name" value="ANK"/>
    <property type="match status" value="9"/>
</dbReference>
<keyword evidence="5" id="KW-1185">Reference proteome</keyword>
<keyword evidence="1" id="KW-0677">Repeat</keyword>
<dbReference type="AlphaFoldDB" id="A0AAV9F1L4"/>
<name>A0AAV9F1L4_ACOCL</name>
<dbReference type="PANTHER" id="PTHR24123:SF139">
    <property type="entry name" value="ANKYRIN"/>
    <property type="match status" value="1"/>
</dbReference>
<dbReference type="SUPFAM" id="SSF48403">
    <property type="entry name" value="Ankyrin repeat"/>
    <property type="match status" value="2"/>
</dbReference>
<dbReference type="InterPro" id="IPR002110">
    <property type="entry name" value="Ankyrin_rpt"/>
</dbReference>
<dbReference type="Pfam" id="PF13606">
    <property type="entry name" value="Ank_3"/>
    <property type="match status" value="1"/>
</dbReference>
<proteinExistence type="predicted"/>
<organism evidence="4 5">
    <name type="scientific">Acorus calamus</name>
    <name type="common">Sweet flag</name>
    <dbReference type="NCBI Taxonomy" id="4465"/>
    <lineage>
        <taxon>Eukaryota</taxon>
        <taxon>Viridiplantae</taxon>
        <taxon>Streptophyta</taxon>
        <taxon>Embryophyta</taxon>
        <taxon>Tracheophyta</taxon>
        <taxon>Spermatophyta</taxon>
        <taxon>Magnoliopsida</taxon>
        <taxon>Liliopsida</taxon>
        <taxon>Acoraceae</taxon>
        <taxon>Acorus</taxon>
    </lineage>
</organism>
<keyword evidence="2 3" id="KW-0040">ANK repeat</keyword>
<reference evidence="4" key="2">
    <citation type="submission" date="2023-06" db="EMBL/GenBank/DDBJ databases">
        <authorList>
            <person name="Ma L."/>
            <person name="Liu K.-W."/>
            <person name="Li Z."/>
            <person name="Hsiao Y.-Y."/>
            <person name="Qi Y."/>
            <person name="Fu T."/>
            <person name="Tang G."/>
            <person name="Zhang D."/>
            <person name="Sun W.-H."/>
            <person name="Liu D.-K."/>
            <person name="Li Y."/>
            <person name="Chen G.-Z."/>
            <person name="Liu X.-D."/>
            <person name="Liao X.-Y."/>
            <person name="Jiang Y.-T."/>
            <person name="Yu X."/>
            <person name="Hao Y."/>
            <person name="Huang J."/>
            <person name="Zhao X.-W."/>
            <person name="Ke S."/>
            <person name="Chen Y.-Y."/>
            <person name="Wu W.-L."/>
            <person name="Hsu J.-L."/>
            <person name="Lin Y.-F."/>
            <person name="Huang M.-D."/>
            <person name="Li C.-Y."/>
            <person name="Huang L."/>
            <person name="Wang Z.-W."/>
            <person name="Zhao X."/>
            <person name="Zhong W.-Y."/>
            <person name="Peng D.-H."/>
            <person name="Ahmad S."/>
            <person name="Lan S."/>
            <person name="Zhang J.-S."/>
            <person name="Tsai W.-C."/>
            <person name="Van De Peer Y."/>
            <person name="Liu Z.-J."/>
        </authorList>
    </citation>
    <scope>NUCLEOTIDE SEQUENCE</scope>
    <source>
        <strain evidence="4">CP</strain>
        <tissue evidence="4">Leaves</tissue>
    </source>
</reference>
<protein>
    <recommendedName>
        <fullName evidence="6">Ankyrin</fullName>
    </recommendedName>
</protein>
<dbReference type="PROSITE" id="PS50088">
    <property type="entry name" value="ANK_REPEAT"/>
    <property type="match status" value="5"/>
</dbReference>
<dbReference type="EMBL" id="JAUJYO010000004">
    <property type="protein sequence ID" value="KAK1319049.1"/>
    <property type="molecule type" value="Genomic_DNA"/>
</dbReference>
<gene>
    <name evidence="4" type="ORF">QJS10_CPB04g01793</name>
</gene>
<evidence type="ECO:0000313" key="5">
    <source>
        <dbReference type="Proteomes" id="UP001180020"/>
    </source>
</evidence>